<gene>
    <name evidence="7" type="ORF">EA187_10575</name>
</gene>
<feature type="signal peptide" evidence="5">
    <location>
        <begin position="1"/>
        <end position="35"/>
    </location>
</feature>
<dbReference type="EMBL" id="SADD01000005">
    <property type="protein sequence ID" value="RVU44001.1"/>
    <property type="molecule type" value="Genomic_DNA"/>
</dbReference>
<dbReference type="InterPro" id="IPR024079">
    <property type="entry name" value="MetalloPept_cat_dom_sf"/>
</dbReference>
<keyword evidence="8" id="KW-1185">Reference proteome</keyword>
<proteinExistence type="predicted"/>
<dbReference type="SUPFAM" id="SSF55486">
    <property type="entry name" value="Metalloproteases ('zincins'), catalytic domain"/>
    <property type="match status" value="1"/>
</dbReference>
<keyword evidence="2" id="KW-0479">Metal-binding</keyword>
<dbReference type="GO" id="GO:0008237">
    <property type="term" value="F:metallopeptidase activity"/>
    <property type="evidence" value="ECO:0007669"/>
    <property type="project" value="UniProtKB-KW"/>
</dbReference>
<comment type="caution">
    <text evidence="7">The sequence shown here is derived from an EMBL/GenBank/DDBJ whole genome shotgun (WGS) entry which is preliminary data.</text>
</comment>
<dbReference type="Gene3D" id="3.40.390.10">
    <property type="entry name" value="Collagenase (Catalytic Domain)"/>
    <property type="match status" value="1"/>
</dbReference>
<evidence type="ECO:0000256" key="3">
    <source>
        <dbReference type="ARBA" id="ARBA00022801"/>
    </source>
</evidence>
<dbReference type="Proteomes" id="UP000282926">
    <property type="component" value="Unassembled WGS sequence"/>
</dbReference>
<evidence type="ECO:0000313" key="7">
    <source>
        <dbReference type="EMBL" id="RVU44001.1"/>
    </source>
</evidence>
<accession>A0ABY0CTI3</accession>
<keyword evidence="5" id="KW-0732">Signal</keyword>
<dbReference type="InterPro" id="IPR001818">
    <property type="entry name" value="Pept_M10_metallopeptidase"/>
</dbReference>
<keyword evidence="1" id="KW-0645">Protease</keyword>
<evidence type="ECO:0000256" key="1">
    <source>
        <dbReference type="ARBA" id="ARBA00022670"/>
    </source>
</evidence>
<evidence type="ECO:0000259" key="6">
    <source>
        <dbReference type="SMART" id="SM00235"/>
    </source>
</evidence>
<keyword evidence="4" id="KW-0862">Zinc</keyword>
<protein>
    <submittedName>
        <fullName evidence="7">Matrixin family metalloprotease</fullName>
    </submittedName>
</protein>
<evidence type="ECO:0000256" key="2">
    <source>
        <dbReference type="ARBA" id="ARBA00022723"/>
    </source>
</evidence>
<evidence type="ECO:0000313" key="8">
    <source>
        <dbReference type="Proteomes" id="UP000282926"/>
    </source>
</evidence>
<feature type="domain" description="Peptidase metallopeptidase" evidence="6">
    <location>
        <begin position="61"/>
        <end position="238"/>
    </location>
</feature>
<dbReference type="Pfam" id="PF00413">
    <property type="entry name" value="Peptidase_M10"/>
    <property type="match status" value="1"/>
</dbReference>
<organism evidence="7 8">
    <name type="scientific">Lujinxingia sediminis</name>
    <dbReference type="NCBI Taxonomy" id="2480984"/>
    <lineage>
        <taxon>Bacteria</taxon>
        <taxon>Deltaproteobacteria</taxon>
        <taxon>Bradymonadales</taxon>
        <taxon>Lujinxingiaceae</taxon>
        <taxon>Lujinxingia</taxon>
    </lineage>
</organism>
<dbReference type="SMART" id="SM00235">
    <property type="entry name" value="ZnMc"/>
    <property type="match status" value="1"/>
</dbReference>
<keyword evidence="7" id="KW-0482">Metalloprotease</keyword>
<keyword evidence="3" id="KW-0378">Hydrolase</keyword>
<evidence type="ECO:0000256" key="4">
    <source>
        <dbReference type="ARBA" id="ARBA00022833"/>
    </source>
</evidence>
<evidence type="ECO:0000256" key="5">
    <source>
        <dbReference type="SAM" id="SignalP"/>
    </source>
</evidence>
<sequence>MTMSGALARALRVNAPLLVPLLAALASLAPLPAAAELRWIATDSSPPRPLADLPPSTHAEFNGFAPESAHLPLPLRLTGPLPEGVARADVIAAIAASARTWNAVSCAQVAFETEVRDGESASEVKAVEVNFEPGSGPNAGRIAWTSYAASPDERASITLNSTLVVWRSAPDPFQHFAEPERPAVDLQAVLTHELGHVLGLSHTLAHNAASMSAAYLRDGRQRVLSADDKLGLCALFPAEGRECSRDSDCPEAGSCVEEGVCDPHRGQTGDYCAFDLMHCPGFCVLDDAPTGTGYCSEPCISEADCPTHFSCAVNGDRDEHVCTFAPAPNAEQASGGCAHTPMPSHIPASPLLLILLGLLTRRPTHRGPPHATASRE</sequence>
<feature type="chain" id="PRO_5045424218" evidence="5">
    <location>
        <begin position="36"/>
        <end position="376"/>
    </location>
</feature>
<dbReference type="InterPro" id="IPR006026">
    <property type="entry name" value="Peptidase_Metallo"/>
</dbReference>
<reference evidence="7 8" key="1">
    <citation type="submission" date="2019-01" db="EMBL/GenBank/DDBJ databases">
        <title>Lujinxingia litoralis gen. nov., sp. nov. and Lujinxingia sediminis gen. nov., sp. nov., new members in the order Bradymonadales, isolated from coastal sediment.</title>
        <authorList>
            <person name="Li C.-M."/>
        </authorList>
    </citation>
    <scope>NUCLEOTIDE SEQUENCE [LARGE SCALE GENOMIC DNA]</scope>
    <source>
        <strain evidence="7 8">SEH01</strain>
    </source>
</reference>
<name>A0ABY0CTI3_9DELT</name>